<reference evidence="2" key="1">
    <citation type="journal article" date="2019" name="Int. J. Syst. Evol. Microbiol.">
        <title>The Global Catalogue of Microorganisms (GCM) 10K type strain sequencing project: providing services to taxonomists for standard genome sequencing and annotation.</title>
        <authorList>
            <consortium name="The Broad Institute Genomics Platform"/>
            <consortium name="The Broad Institute Genome Sequencing Center for Infectious Disease"/>
            <person name="Wu L."/>
            <person name="Ma J."/>
        </authorList>
    </citation>
    <scope>NUCLEOTIDE SEQUENCE [LARGE SCALE GENOMIC DNA]</scope>
    <source>
        <strain evidence="2">JCM 17130</strain>
    </source>
</reference>
<dbReference type="EMBL" id="JBHSMK010000004">
    <property type="protein sequence ID" value="MFC5436443.1"/>
    <property type="molecule type" value="Genomic_DNA"/>
</dbReference>
<evidence type="ECO:0000313" key="1">
    <source>
        <dbReference type="EMBL" id="MFC5436443.1"/>
    </source>
</evidence>
<organism evidence="1 2">
    <name type="scientific">Rhodanobacter umsongensis</name>
    <dbReference type="NCBI Taxonomy" id="633153"/>
    <lineage>
        <taxon>Bacteria</taxon>
        <taxon>Pseudomonadati</taxon>
        <taxon>Pseudomonadota</taxon>
        <taxon>Gammaproteobacteria</taxon>
        <taxon>Lysobacterales</taxon>
        <taxon>Rhodanobacteraceae</taxon>
        <taxon>Rhodanobacter</taxon>
    </lineage>
</organism>
<dbReference type="InterPro" id="IPR010323">
    <property type="entry name" value="DUF924"/>
</dbReference>
<keyword evidence="2" id="KW-1185">Reference proteome</keyword>
<sequence length="192" mass="21450">MATDAAQALLDFWFAPPHAACWFASDAAFDAQLRERFGDIAQAAANGELAGWADTPPGWLALLIALDQLPRNLHRGDARAWMQDVKAQRVALSGIDRADDRRLPPLQRVFAYLPLEHAEDSALQQRSVALFEALCTEVSPAERPRFEEFLDYARRHRDVIARFGRFPHRNGALDRASTPQEVIYLAQPGAGF</sequence>
<protein>
    <submittedName>
        <fullName evidence="1">DUF924 family protein</fullName>
    </submittedName>
</protein>
<dbReference type="RefSeq" id="WP_377303836.1">
    <property type="nucleotide sequence ID" value="NZ_JBHSMK010000004.1"/>
</dbReference>
<dbReference type="Proteomes" id="UP001596013">
    <property type="component" value="Unassembled WGS sequence"/>
</dbReference>
<dbReference type="InterPro" id="IPR011990">
    <property type="entry name" value="TPR-like_helical_dom_sf"/>
</dbReference>
<proteinExistence type="predicted"/>
<dbReference type="Gene3D" id="1.20.58.320">
    <property type="entry name" value="TPR-like"/>
    <property type="match status" value="1"/>
</dbReference>
<name>A0ABW0JK23_9GAMM</name>
<dbReference type="Gene3D" id="1.25.40.10">
    <property type="entry name" value="Tetratricopeptide repeat domain"/>
    <property type="match status" value="1"/>
</dbReference>
<evidence type="ECO:0000313" key="2">
    <source>
        <dbReference type="Proteomes" id="UP001596013"/>
    </source>
</evidence>
<comment type="caution">
    <text evidence="1">The sequence shown here is derived from an EMBL/GenBank/DDBJ whole genome shotgun (WGS) entry which is preliminary data.</text>
</comment>
<dbReference type="Pfam" id="PF06041">
    <property type="entry name" value="DUF924"/>
    <property type="match status" value="1"/>
</dbReference>
<gene>
    <name evidence="1" type="ORF">ACFPME_07725</name>
</gene>
<accession>A0ABW0JK23</accession>
<dbReference type="SUPFAM" id="SSF48452">
    <property type="entry name" value="TPR-like"/>
    <property type="match status" value="1"/>
</dbReference>